<name>F0X766_GROCL</name>
<sequence length="223" mass="25108">MAPLLHFDLLDQRQRQQLLQQAQALARTQAFQHAHAPPPQQPPRLAYSRVSASRPSQQQLLHARQATVTTTAAAGSHHLSGGAIAGIVIGCIVGVLLLAWILRLCLNPPPAWRQAWHRHRSPARRHHRHHSDPGDRVGKHNNTANTHRHTRSDARRPEIEIIQKPTPVVVRRRSTSRRRTTFGKATTAVRASHGERKADDGPSETVERGRKPRRFYETYSGRA</sequence>
<keyword evidence="2" id="KW-0812">Transmembrane</keyword>
<feature type="region of interest" description="Disordered" evidence="1">
    <location>
        <begin position="118"/>
        <end position="223"/>
    </location>
</feature>
<dbReference type="HOGENOM" id="CLU_1240264_0_0_1"/>
<dbReference type="RefSeq" id="XP_014175960.1">
    <property type="nucleotide sequence ID" value="XM_014320485.1"/>
</dbReference>
<feature type="transmembrane region" description="Helical" evidence="2">
    <location>
        <begin position="83"/>
        <end position="106"/>
    </location>
</feature>
<feature type="region of interest" description="Disordered" evidence="1">
    <location>
        <begin position="29"/>
        <end position="55"/>
    </location>
</feature>
<dbReference type="AlphaFoldDB" id="F0X766"/>
<dbReference type="EMBL" id="GL629729">
    <property type="protein sequence ID" value="EFX06478.1"/>
    <property type="molecule type" value="Genomic_DNA"/>
</dbReference>
<evidence type="ECO:0000313" key="4">
    <source>
        <dbReference type="Proteomes" id="UP000007796"/>
    </source>
</evidence>
<dbReference type="GeneID" id="25980271"/>
<dbReference type="Proteomes" id="UP000007796">
    <property type="component" value="Unassembled WGS sequence"/>
</dbReference>
<keyword evidence="4" id="KW-1185">Reference proteome</keyword>
<feature type="compositionally biased region" description="Basic and acidic residues" evidence="1">
    <location>
        <begin position="192"/>
        <end position="209"/>
    </location>
</feature>
<dbReference type="InParanoid" id="F0X766"/>
<feature type="compositionally biased region" description="Basic and acidic residues" evidence="1">
    <location>
        <begin position="151"/>
        <end position="161"/>
    </location>
</feature>
<gene>
    <name evidence="3" type="ORF">CMQ_6799</name>
</gene>
<feature type="compositionally biased region" description="Basic residues" evidence="1">
    <location>
        <begin position="118"/>
        <end position="130"/>
    </location>
</feature>
<dbReference type="eggNOG" id="ENOG502T1WI">
    <property type="taxonomic scope" value="Eukaryota"/>
</dbReference>
<feature type="compositionally biased region" description="Basic residues" evidence="1">
    <location>
        <begin position="170"/>
        <end position="181"/>
    </location>
</feature>
<proteinExistence type="predicted"/>
<reference evidence="3 4" key="1">
    <citation type="journal article" date="2011" name="Proc. Natl. Acad. Sci. U.S.A.">
        <title>Genome and transcriptome analyses of the mountain pine beetle-fungal symbiont Grosmannia clavigera, a lodgepole pine pathogen.</title>
        <authorList>
            <person name="DiGuistini S."/>
            <person name="Wang Y."/>
            <person name="Liao N.Y."/>
            <person name="Taylor G."/>
            <person name="Tanguay P."/>
            <person name="Feau N."/>
            <person name="Henrissat B."/>
            <person name="Chan S.K."/>
            <person name="Hesse-Orce U."/>
            <person name="Alamouti S.M."/>
            <person name="Tsui C.K.M."/>
            <person name="Docking R.T."/>
            <person name="Levasseur A."/>
            <person name="Haridas S."/>
            <person name="Robertson G."/>
            <person name="Birol I."/>
            <person name="Holt R.A."/>
            <person name="Marra M.A."/>
            <person name="Hamelin R.C."/>
            <person name="Hirst M."/>
            <person name="Jones S.J.M."/>
            <person name="Bohlmann J."/>
            <person name="Breuil C."/>
        </authorList>
    </citation>
    <scope>NUCLEOTIDE SEQUENCE [LARGE SCALE GENOMIC DNA]</scope>
    <source>
        <strain evidence="4">kw1407 / UAMH 11150</strain>
    </source>
</reference>
<keyword evidence="2" id="KW-1133">Transmembrane helix</keyword>
<accession>F0X766</accession>
<evidence type="ECO:0000313" key="3">
    <source>
        <dbReference type="EMBL" id="EFX06478.1"/>
    </source>
</evidence>
<keyword evidence="2" id="KW-0472">Membrane</keyword>
<evidence type="ECO:0000256" key="1">
    <source>
        <dbReference type="SAM" id="MobiDB-lite"/>
    </source>
</evidence>
<protein>
    <submittedName>
        <fullName evidence="3">Uncharacterized protein</fullName>
    </submittedName>
</protein>
<evidence type="ECO:0000256" key="2">
    <source>
        <dbReference type="SAM" id="Phobius"/>
    </source>
</evidence>
<organism evidence="4">
    <name type="scientific">Grosmannia clavigera (strain kw1407 / UAMH 11150)</name>
    <name type="common">Blue stain fungus</name>
    <name type="synonym">Graphiocladiella clavigera</name>
    <dbReference type="NCBI Taxonomy" id="655863"/>
    <lineage>
        <taxon>Eukaryota</taxon>
        <taxon>Fungi</taxon>
        <taxon>Dikarya</taxon>
        <taxon>Ascomycota</taxon>
        <taxon>Pezizomycotina</taxon>
        <taxon>Sordariomycetes</taxon>
        <taxon>Sordariomycetidae</taxon>
        <taxon>Ophiostomatales</taxon>
        <taxon>Ophiostomataceae</taxon>
        <taxon>Leptographium</taxon>
    </lineage>
</organism>